<dbReference type="Proteomes" id="UP000702209">
    <property type="component" value="Unassembled WGS sequence"/>
</dbReference>
<keyword evidence="1" id="KW-0732">Signal</keyword>
<feature type="chain" id="PRO_5045835374" evidence="1">
    <location>
        <begin position="27"/>
        <end position="159"/>
    </location>
</feature>
<name>A0ABS0CTZ8_9NOCA</name>
<evidence type="ECO:0000313" key="2">
    <source>
        <dbReference type="EMBL" id="MBF6299313.1"/>
    </source>
</evidence>
<gene>
    <name evidence="2" type="ORF">IU459_17440</name>
</gene>
<accession>A0ABS0CTZ8</accession>
<comment type="caution">
    <text evidence="2">The sequence shown here is derived from an EMBL/GenBank/DDBJ whole genome shotgun (WGS) entry which is preliminary data.</text>
</comment>
<sequence length="159" mass="16701">MKCNPGPIGASIVVLLAGLATGGAVATAPTASAQQVWGACGISTPEDKVVATYSMGTLRCGNRGWGFRHIQGSHLNDWQRLADIEGRNWRDIADMAIAKSMSNPDVQRSVGSDRHCYSGQIYLVNKVRGTIEATAQPTVIVNTATGNIVTAYPGGGCRV</sequence>
<protein>
    <submittedName>
        <fullName evidence="2">Uncharacterized protein</fullName>
    </submittedName>
</protein>
<reference evidence="2 3" key="1">
    <citation type="submission" date="2020-10" db="EMBL/GenBank/DDBJ databases">
        <title>Identification of Nocardia species via Next-generation sequencing and recognition of intraspecies genetic diversity.</title>
        <authorList>
            <person name="Li P."/>
            <person name="Li P."/>
            <person name="Lu B."/>
        </authorList>
    </citation>
    <scope>NUCLEOTIDE SEQUENCE [LARGE SCALE GENOMIC DNA]</scope>
    <source>
        <strain evidence="2 3">BJ06-0157</strain>
    </source>
</reference>
<dbReference type="RefSeq" id="WP_195130593.1">
    <property type="nucleotide sequence ID" value="NZ_JADLQX010000012.1"/>
</dbReference>
<dbReference type="EMBL" id="JADLQX010000012">
    <property type="protein sequence ID" value="MBF6299313.1"/>
    <property type="molecule type" value="Genomic_DNA"/>
</dbReference>
<feature type="signal peptide" evidence="1">
    <location>
        <begin position="1"/>
        <end position="26"/>
    </location>
</feature>
<evidence type="ECO:0000313" key="3">
    <source>
        <dbReference type="Proteomes" id="UP000702209"/>
    </source>
</evidence>
<organism evidence="2 3">
    <name type="scientific">Nocardia amamiensis</name>
    <dbReference type="NCBI Taxonomy" id="404578"/>
    <lineage>
        <taxon>Bacteria</taxon>
        <taxon>Bacillati</taxon>
        <taxon>Actinomycetota</taxon>
        <taxon>Actinomycetes</taxon>
        <taxon>Mycobacteriales</taxon>
        <taxon>Nocardiaceae</taxon>
        <taxon>Nocardia</taxon>
    </lineage>
</organism>
<proteinExistence type="predicted"/>
<keyword evidence="3" id="KW-1185">Reference proteome</keyword>
<evidence type="ECO:0000256" key="1">
    <source>
        <dbReference type="SAM" id="SignalP"/>
    </source>
</evidence>